<dbReference type="eggNOG" id="arCOG01357">
    <property type="taxonomic scope" value="Archaea"/>
</dbReference>
<accession>O59625</accession>
<sequence>MVKMAKIVLTTDETLTSTYHNVPLLDFFGCAPYDKIPKWVFRFLDSQIPDKNGVLTQAPYGLRKIEAALLRCYPREDVVVAHPRKVEMFLDENTEIVGLYEMDPFGLGPVTMMFTNGGQWKSYTYVKFRELVEKINSVRERKGLKFKIVVGGPGAWQVDMRKEEREELKIDHVVMGEAEHVICKIFEDIINGSADETIIIRKGPKIEEIPTIVAPSYKGLVEVMRGCGRGCRFCEPNLRVARYMPLEKIEKEIRVNINAGIDHAWLHSEDIFLYKVEDKKNFYPNAEAVIELFEMARQYTKNVNPTHGTVAGALAVPGMIEEISRIVEAGDTHWVGIQVGLETADPEIIGRLMNNKMKPFSPEEWPWVVLNGTYVLNKNYWFPAYTTILGLPGDNDDAEIMTARLIITMEKELEEKLGNRAHFTVTPLAFVPMGVLKGEQFYKVEEMITYGQFLHLYYAWKHLAKEIVRGLPKVMWGNLFLVPLFPLARFGIRVVLKQIEKWGKKKGFEVKKLDPLDVKIDVDEHVWGTKPSLAEAY</sequence>
<dbReference type="STRING" id="70601.gene:9378962"/>
<keyword evidence="1" id="KW-1133">Transmembrane helix</keyword>
<dbReference type="SMART" id="SM00729">
    <property type="entry name" value="Elp3"/>
    <property type="match status" value="1"/>
</dbReference>
<name>O59625_PYRHO</name>
<organism evidence="3 4">
    <name type="scientific">Pyrococcus horikoshii (strain ATCC 700860 / DSM 12428 / JCM 9974 / NBRC 100139 / OT-3)</name>
    <dbReference type="NCBI Taxonomy" id="70601"/>
    <lineage>
        <taxon>Archaea</taxon>
        <taxon>Methanobacteriati</taxon>
        <taxon>Methanobacteriota</taxon>
        <taxon>Thermococci</taxon>
        <taxon>Thermococcales</taxon>
        <taxon>Thermococcaceae</taxon>
        <taxon>Pyrococcus</taxon>
    </lineage>
</organism>
<dbReference type="InterPro" id="IPR006638">
    <property type="entry name" value="Elp3/MiaA/NifB-like_rSAM"/>
</dbReference>
<dbReference type="GO" id="GO:0003824">
    <property type="term" value="F:catalytic activity"/>
    <property type="evidence" value="ECO:0007669"/>
    <property type="project" value="InterPro"/>
</dbReference>
<dbReference type="Gene3D" id="3.80.30.20">
    <property type="entry name" value="tm_1862 like domain"/>
    <property type="match status" value="1"/>
</dbReference>
<dbReference type="Proteomes" id="UP000000752">
    <property type="component" value="Chromosome"/>
</dbReference>
<dbReference type="AlphaFoldDB" id="O59625"/>
<evidence type="ECO:0000313" key="4">
    <source>
        <dbReference type="Proteomes" id="UP000000752"/>
    </source>
</evidence>
<evidence type="ECO:0000256" key="1">
    <source>
        <dbReference type="SAM" id="Phobius"/>
    </source>
</evidence>
<dbReference type="PIR" id="E71210">
    <property type="entry name" value="E71210"/>
</dbReference>
<dbReference type="PANTHER" id="PTHR42731:SF4">
    <property type="entry name" value="RADICAL SAM DOMAIN PROTEIN"/>
    <property type="match status" value="1"/>
</dbReference>
<proteinExistence type="predicted"/>
<gene>
    <name evidence="3" type="ordered locus">PH1949</name>
</gene>
<dbReference type="InterPro" id="IPR023404">
    <property type="entry name" value="rSAM_horseshoe"/>
</dbReference>
<dbReference type="Gene3D" id="3.40.50.280">
    <property type="entry name" value="Cobalamin-binding domain"/>
    <property type="match status" value="1"/>
</dbReference>
<dbReference type="KEGG" id="pho:PH1949"/>
<evidence type="ECO:0000259" key="2">
    <source>
        <dbReference type="PROSITE" id="PS51918"/>
    </source>
</evidence>
<dbReference type="SUPFAM" id="SSF102114">
    <property type="entry name" value="Radical SAM enzymes"/>
    <property type="match status" value="1"/>
</dbReference>
<dbReference type="InterPro" id="IPR007197">
    <property type="entry name" value="rSAM"/>
</dbReference>
<protein>
    <recommendedName>
        <fullName evidence="2">Radical SAM core domain-containing protein</fullName>
    </recommendedName>
</protein>
<keyword evidence="1" id="KW-0472">Membrane</keyword>
<feature type="domain" description="Radical SAM core" evidence="2">
    <location>
        <begin position="213"/>
        <end position="462"/>
    </location>
</feature>
<feature type="transmembrane region" description="Helical" evidence="1">
    <location>
        <begin position="475"/>
        <end position="496"/>
    </location>
</feature>
<dbReference type="EMBL" id="BA000001">
    <property type="protein sequence ID" value="BAA31076.1"/>
    <property type="molecule type" value="Genomic_DNA"/>
</dbReference>
<keyword evidence="4" id="KW-1185">Reference proteome</keyword>
<reference evidence="3 4" key="1">
    <citation type="journal article" date="1998" name="DNA Res.">
        <title>Complete sequence and gene organization of the genome of a hyper-thermophilic archaebacterium, Pyrococcus horikoshii OT3.</title>
        <authorList>
            <person name="Kawarabayasi Y."/>
            <person name="Sawada M."/>
            <person name="Horikawa H."/>
            <person name="Haikawa Y."/>
            <person name="Hino Y."/>
            <person name="Yamamoto S."/>
            <person name="Sekine M."/>
            <person name="Baba S."/>
            <person name="Kosugi H."/>
            <person name="Hosoyama A."/>
            <person name="Nagai Y."/>
            <person name="Sakai M."/>
            <person name="Ogura K."/>
            <person name="Otuka R."/>
            <person name="Nakazawa H."/>
            <person name="Takamiya M."/>
            <person name="Ohfuku Y."/>
            <person name="Funahashi T."/>
            <person name="Tanaka T."/>
            <person name="Kudoh Y."/>
            <person name="Yamazaki J."/>
            <person name="Kushida N."/>
            <person name="Oguchi A."/>
            <person name="Aoki K."/>
            <person name="Nakamura Y."/>
            <person name="Robb T.F."/>
            <person name="Horikoshi K."/>
            <person name="Masuchi Y."/>
            <person name="Shizuya H."/>
            <person name="Kikuchi H."/>
        </authorList>
    </citation>
    <scope>NUCLEOTIDE SEQUENCE [LARGE SCALE GENOMIC DNA]</scope>
    <source>
        <strain evidence="4">ATCC 700860 / DSM 12428 / JCM 9974 / NBRC 100139 / OT-3</strain>
    </source>
</reference>
<dbReference type="SFLD" id="SFLDS00029">
    <property type="entry name" value="Radical_SAM"/>
    <property type="match status" value="1"/>
</dbReference>
<dbReference type="PANTHER" id="PTHR42731">
    <property type="entry name" value="SLL1084 PROTEIN"/>
    <property type="match status" value="1"/>
</dbReference>
<evidence type="ECO:0000313" key="3">
    <source>
        <dbReference type="EMBL" id="BAA31076.1"/>
    </source>
</evidence>
<dbReference type="GO" id="GO:0051536">
    <property type="term" value="F:iron-sulfur cluster binding"/>
    <property type="evidence" value="ECO:0007669"/>
    <property type="project" value="InterPro"/>
</dbReference>
<keyword evidence="1" id="KW-0812">Transmembrane</keyword>
<dbReference type="EnsemblBacteria" id="BAA31076">
    <property type="protein sequence ID" value="BAA31076"/>
    <property type="gene ID" value="BAA31076"/>
</dbReference>
<dbReference type="Pfam" id="PF04055">
    <property type="entry name" value="Radical_SAM"/>
    <property type="match status" value="1"/>
</dbReference>
<dbReference type="InterPro" id="IPR058240">
    <property type="entry name" value="rSAM_sf"/>
</dbReference>
<dbReference type="SFLD" id="SFLDG01082">
    <property type="entry name" value="B12-binding_domain_containing"/>
    <property type="match status" value="1"/>
</dbReference>
<dbReference type="PROSITE" id="PS51918">
    <property type="entry name" value="RADICAL_SAM"/>
    <property type="match status" value="1"/>
</dbReference>